<dbReference type="Proteomes" id="UP000652219">
    <property type="component" value="Unassembled WGS sequence"/>
</dbReference>
<sequence length="138" mass="15497">LFGSSSSTLVDPSTSTLFKPRKSTLAESTTSTLVEGTASVFDNLEREILLRIIGHLELHNHFLLSHTCQALRNVTQRDWVSTIDRLPLAPRLEFWSGVAFVLPDHWVCGPCYRLHNINCWFHRRSGSSSAQAGHVLRA</sequence>
<reference evidence="1 2" key="1">
    <citation type="journal article" date="2020" name="Phytopathology">
        <title>Genome Sequence Resources of Colletotrichum truncatum, C. plurivorum, C. musicola, and C. sojae: Four Species Pathogenic to Soybean (Glycine max).</title>
        <authorList>
            <person name="Rogerio F."/>
            <person name="Boufleur T.R."/>
            <person name="Ciampi-Guillardi M."/>
            <person name="Sukno S.A."/>
            <person name="Thon M.R."/>
            <person name="Massola Junior N.S."/>
            <person name="Baroncelli R."/>
        </authorList>
    </citation>
    <scope>NUCLEOTIDE SEQUENCE [LARGE SCALE GENOMIC DNA]</scope>
    <source>
        <strain evidence="1 2">LFN0009</strain>
    </source>
</reference>
<dbReference type="EMBL" id="WIGN01000076">
    <property type="protein sequence ID" value="KAF6811245.1"/>
    <property type="molecule type" value="Genomic_DNA"/>
</dbReference>
<comment type="caution">
    <text evidence="1">The sequence shown here is derived from an EMBL/GenBank/DDBJ whole genome shotgun (WGS) entry which is preliminary data.</text>
</comment>
<evidence type="ECO:0000313" key="2">
    <source>
        <dbReference type="Proteomes" id="UP000652219"/>
    </source>
</evidence>
<gene>
    <name evidence="1" type="ORF">CSOJ01_05803</name>
</gene>
<organism evidence="1 2">
    <name type="scientific">Colletotrichum sojae</name>
    <dbReference type="NCBI Taxonomy" id="2175907"/>
    <lineage>
        <taxon>Eukaryota</taxon>
        <taxon>Fungi</taxon>
        <taxon>Dikarya</taxon>
        <taxon>Ascomycota</taxon>
        <taxon>Pezizomycotina</taxon>
        <taxon>Sordariomycetes</taxon>
        <taxon>Hypocreomycetidae</taxon>
        <taxon>Glomerellales</taxon>
        <taxon>Glomerellaceae</taxon>
        <taxon>Colletotrichum</taxon>
        <taxon>Colletotrichum orchidearum species complex</taxon>
    </lineage>
</organism>
<accession>A0A8H6JEU4</accession>
<evidence type="ECO:0008006" key="3">
    <source>
        <dbReference type="Google" id="ProtNLM"/>
    </source>
</evidence>
<dbReference type="AlphaFoldDB" id="A0A8H6JEU4"/>
<evidence type="ECO:0000313" key="1">
    <source>
        <dbReference type="EMBL" id="KAF6811245.1"/>
    </source>
</evidence>
<feature type="non-terminal residue" evidence="1">
    <location>
        <position position="1"/>
    </location>
</feature>
<proteinExistence type="predicted"/>
<protein>
    <recommendedName>
        <fullName evidence="3">F-box domain-containing protein</fullName>
    </recommendedName>
</protein>
<keyword evidence="2" id="KW-1185">Reference proteome</keyword>
<name>A0A8H6JEU4_9PEZI</name>